<dbReference type="RefSeq" id="WP_114833977.1">
    <property type="nucleotide sequence ID" value="NZ_LR699114.1"/>
</dbReference>
<reference evidence="1 2" key="1">
    <citation type="submission" date="2018-07" db="EMBL/GenBank/DDBJ databases">
        <title>Genomic Encyclopedia of Type Strains, Phase IV (KMG-IV): sequencing the most valuable type-strain genomes for metagenomic binning, comparative biology and taxonomic classification.</title>
        <authorList>
            <person name="Goeker M."/>
        </authorList>
    </citation>
    <scope>NUCLEOTIDE SEQUENCE [LARGE SCALE GENOMIC DNA]</scope>
    <source>
        <strain evidence="1 2">DSM 16500</strain>
    </source>
</reference>
<dbReference type="AlphaFoldDB" id="A0A370GRQ1"/>
<name>A0A370GRQ1_9COXI</name>
<proteinExistence type="predicted"/>
<dbReference type="Proteomes" id="UP000254720">
    <property type="component" value="Unassembled WGS sequence"/>
</dbReference>
<protein>
    <submittedName>
        <fullName evidence="1">Uncharacterized protein</fullName>
    </submittedName>
</protein>
<organism evidence="1 2">
    <name type="scientific">Aquicella lusitana</name>
    <dbReference type="NCBI Taxonomy" id="254246"/>
    <lineage>
        <taxon>Bacteria</taxon>
        <taxon>Pseudomonadati</taxon>
        <taxon>Pseudomonadota</taxon>
        <taxon>Gammaproteobacteria</taxon>
        <taxon>Legionellales</taxon>
        <taxon>Coxiellaceae</taxon>
        <taxon>Aquicella</taxon>
    </lineage>
</organism>
<dbReference type="EMBL" id="QQAX01000006">
    <property type="protein sequence ID" value="RDI46079.1"/>
    <property type="molecule type" value="Genomic_DNA"/>
</dbReference>
<evidence type="ECO:0000313" key="1">
    <source>
        <dbReference type="EMBL" id="RDI46079.1"/>
    </source>
</evidence>
<keyword evidence="2" id="KW-1185">Reference proteome</keyword>
<accession>A0A370GRQ1</accession>
<dbReference type="OrthoDB" id="5659936at2"/>
<comment type="caution">
    <text evidence="1">The sequence shown here is derived from an EMBL/GenBank/DDBJ whole genome shotgun (WGS) entry which is preliminary data.</text>
</comment>
<evidence type="ECO:0000313" key="2">
    <source>
        <dbReference type="Proteomes" id="UP000254720"/>
    </source>
</evidence>
<gene>
    <name evidence="1" type="ORF">C8D86_10687</name>
</gene>
<sequence>MNLLTSSDSLVLWRDTVRDAEKRCAIRLERELETYLVSLLLRYMNQPEIAKQVFARAILEAQQMLERERNTALQEVGDQCLLFAGLFPRAAERRHVKISYFVDIGKTAYATISQQANDLYGSLAMQFVLLMDVLQSIRPYHDLLPLEAYEQWNELGSRRALNILQMYTDSLPVSARKK</sequence>